<evidence type="ECO:0000313" key="3">
    <source>
        <dbReference type="Proteomes" id="UP000693946"/>
    </source>
</evidence>
<dbReference type="AlphaFoldDB" id="A0AAV6PGS0"/>
<keyword evidence="3" id="KW-1185">Reference proteome</keyword>
<dbReference type="EMBL" id="JAGKHQ010001313">
    <property type="protein sequence ID" value="KAG7458359.1"/>
    <property type="molecule type" value="Genomic_DNA"/>
</dbReference>
<reference evidence="2 3" key="1">
    <citation type="journal article" date="2021" name="Sci. Rep.">
        <title>Chromosome anchoring in Senegalese sole (Solea senegalensis) reveals sex-associated markers and genome rearrangements in flatfish.</title>
        <authorList>
            <person name="Guerrero-Cozar I."/>
            <person name="Gomez-Garrido J."/>
            <person name="Berbel C."/>
            <person name="Martinez-Blanch J.F."/>
            <person name="Alioto T."/>
            <person name="Claros M.G."/>
            <person name="Gagnaire P.A."/>
            <person name="Manchado M."/>
        </authorList>
    </citation>
    <scope>NUCLEOTIDE SEQUENCE [LARGE SCALE GENOMIC DNA]</scope>
    <source>
        <strain evidence="2">Sse05_10M</strain>
    </source>
</reference>
<proteinExistence type="predicted"/>
<feature type="non-terminal residue" evidence="2">
    <location>
        <position position="1"/>
    </location>
</feature>
<sequence>CSKRRVFVKRRRNLVGDNLALSEVSSLKDAAQGTLSRDTSLHSERGPAHG</sequence>
<dbReference type="Proteomes" id="UP000693946">
    <property type="component" value="Unassembled WGS sequence"/>
</dbReference>
<comment type="caution">
    <text evidence="2">The sequence shown here is derived from an EMBL/GenBank/DDBJ whole genome shotgun (WGS) entry which is preliminary data.</text>
</comment>
<organism evidence="2 3">
    <name type="scientific">Solea senegalensis</name>
    <name type="common">Senegalese sole</name>
    <dbReference type="NCBI Taxonomy" id="28829"/>
    <lineage>
        <taxon>Eukaryota</taxon>
        <taxon>Metazoa</taxon>
        <taxon>Chordata</taxon>
        <taxon>Craniata</taxon>
        <taxon>Vertebrata</taxon>
        <taxon>Euteleostomi</taxon>
        <taxon>Actinopterygii</taxon>
        <taxon>Neopterygii</taxon>
        <taxon>Teleostei</taxon>
        <taxon>Neoteleostei</taxon>
        <taxon>Acanthomorphata</taxon>
        <taxon>Carangaria</taxon>
        <taxon>Pleuronectiformes</taxon>
        <taxon>Pleuronectoidei</taxon>
        <taxon>Soleidae</taxon>
        <taxon>Solea</taxon>
    </lineage>
</organism>
<protein>
    <submittedName>
        <fullName evidence="2">Uncharacterized protein</fullName>
    </submittedName>
</protein>
<accession>A0AAV6PGS0</accession>
<evidence type="ECO:0000256" key="1">
    <source>
        <dbReference type="SAM" id="MobiDB-lite"/>
    </source>
</evidence>
<feature type="region of interest" description="Disordered" evidence="1">
    <location>
        <begin position="27"/>
        <end position="50"/>
    </location>
</feature>
<gene>
    <name evidence="2" type="ORF">JOB18_018578</name>
</gene>
<evidence type="ECO:0000313" key="2">
    <source>
        <dbReference type="EMBL" id="KAG7458359.1"/>
    </source>
</evidence>
<feature type="compositionally biased region" description="Basic and acidic residues" evidence="1">
    <location>
        <begin position="39"/>
        <end position="50"/>
    </location>
</feature>
<name>A0AAV6PGS0_SOLSE</name>